<dbReference type="RefSeq" id="WP_304600549.1">
    <property type="nucleotide sequence ID" value="NZ_JAUQYP010000001.1"/>
</dbReference>
<accession>A0ABT9D8X2</accession>
<evidence type="ECO:0008006" key="3">
    <source>
        <dbReference type="Google" id="ProtNLM"/>
    </source>
</evidence>
<comment type="caution">
    <text evidence="1">The sequence shown here is derived from an EMBL/GenBank/DDBJ whole genome shotgun (WGS) entry which is preliminary data.</text>
</comment>
<organism evidence="1 2">
    <name type="scientific">Actinotalea lenta</name>
    <dbReference type="NCBI Taxonomy" id="3064654"/>
    <lineage>
        <taxon>Bacteria</taxon>
        <taxon>Bacillati</taxon>
        <taxon>Actinomycetota</taxon>
        <taxon>Actinomycetes</taxon>
        <taxon>Micrococcales</taxon>
        <taxon>Cellulomonadaceae</taxon>
        <taxon>Actinotalea</taxon>
    </lineage>
</organism>
<evidence type="ECO:0000313" key="2">
    <source>
        <dbReference type="Proteomes" id="UP001232536"/>
    </source>
</evidence>
<proteinExistence type="predicted"/>
<evidence type="ECO:0000313" key="1">
    <source>
        <dbReference type="EMBL" id="MDO8106911.1"/>
    </source>
</evidence>
<sequence length="307" mass="32699">MPGQLTTALRRARLPLGRGPVLVPEGADPAVERAARVRERLPQDEKSAFDGWSAGRPEAAPVLTRALAATGRLAPVGELASAWDGWDVATRQAVVDPARQLASAMRQVDATACGSAVLAMLAAAGDPTLAAWLTVGWVGSARPAELSNADDRSLEALSRREPSERAQVLQRVIKRRSVAHGLGLLGWPGAWGTPPWGAARVARYPGVRWTHRVVDDTDAEQLRDLWSLVAGWVQVGVPIPLYAGGDSSGGWAEAVPRHVVLAVGGTDRGLEVFEPSTGRLLELARDGEGRREALGGWGHLDWVLLPH</sequence>
<protein>
    <recommendedName>
        <fullName evidence="3">Peptidase C39-like domain-containing protein</fullName>
    </recommendedName>
</protein>
<keyword evidence="2" id="KW-1185">Reference proteome</keyword>
<name>A0ABT9D8X2_9CELL</name>
<dbReference type="EMBL" id="JAUQYP010000001">
    <property type="protein sequence ID" value="MDO8106911.1"/>
    <property type="molecule type" value="Genomic_DNA"/>
</dbReference>
<dbReference type="Proteomes" id="UP001232536">
    <property type="component" value="Unassembled WGS sequence"/>
</dbReference>
<reference evidence="1 2" key="1">
    <citation type="submission" date="2023-07" db="EMBL/GenBank/DDBJ databases">
        <title>Description of novel actinomycetes strains, isolated from tidal flat sediment.</title>
        <authorList>
            <person name="Lu C."/>
        </authorList>
    </citation>
    <scope>NUCLEOTIDE SEQUENCE [LARGE SCALE GENOMIC DNA]</scope>
    <source>
        <strain evidence="1 2">SYSU T00b441</strain>
    </source>
</reference>
<gene>
    <name evidence="1" type="ORF">Q6348_06830</name>
</gene>